<feature type="signal peptide" evidence="2">
    <location>
        <begin position="1"/>
        <end position="19"/>
    </location>
</feature>
<dbReference type="EMBL" id="JADCNM010000139">
    <property type="protein sequence ID" value="KAG0450119.1"/>
    <property type="molecule type" value="Genomic_DNA"/>
</dbReference>
<organism evidence="3 4">
    <name type="scientific">Vanilla planifolia</name>
    <name type="common">Vanilla</name>
    <dbReference type="NCBI Taxonomy" id="51239"/>
    <lineage>
        <taxon>Eukaryota</taxon>
        <taxon>Viridiplantae</taxon>
        <taxon>Streptophyta</taxon>
        <taxon>Embryophyta</taxon>
        <taxon>Tracheophyta</taxon>
        <taxon>Spermatophyta</taxon>
        <taxon>Magnoliopsida</taxon>
        <taxon>Liliopsida</taxon>
        <taxon>Asparagales</taxon>
        <taxon>Orchidaceae</taxon>
        <taxon>Vanilloideae</taxon>
        <taxon>Vanilleae</taxon>
        <taxon>Vanilla</taxon>
    </lineage>
</organism>
<keyword evidence="2" id="KW-0732">Signal</keyword>
<evidence type="ECO:0000256" key="2">
    <source>
        <dbReference type="SAM" id="SignalP"/>
    </source>
</evidence>
<reference evidence="3 4" key="1">
    <citation type="journal article" date="2020" name="Nat. Food">
        <title>A phased Vanilla planifolia genome enables genetic improvement of flavour and production.</title>
        <authorList>
            <person name="Hasing T."/>
            <person name="Tang H."/>
            <person name="Brym M."/>
            <person name="Khazi F."/>
            <person name="Huang T."/>
            <person name="Chambers A.H."/>
        </authorList>
    </citation>
    <scope>NUCLEOTIDE SEQUENCE [LARGE SCALE GENOMIC DNA]</scope>
    <source>
        <tissue evidence="3">Leaf</tissue>
    </source>
</reference>
<feature type="non-terminal residue" evidence="3">
    <location>
        <position position="169"/>
    </location>
</feature>
<protein>
    <submittedName>
        <fullName evidence="3">Uncharacterized protein</fullName>
    </submittedName>
</protein>
<feature type="chain" id="PRO_5032904537" evidence="2">
    <location>
        <begin position="20"/>
        <end position="169"/>
    </location>
</feature>
<feature type="region of interest" description="Disordered" evidence="1">
    <location>
        <begin position="104"/>
        <end position="138"/>
    </location>
</feature>
<dbReference type="Proteomes" id="UP000639772">
    <property type="component" value="Unassembled WGS sequence"/>
</dbReference>
<comment type="caution">
    <text evidence="3">The sequence shown here is derived from an EMBL/GenBank/DDBJ whole genome shotgun (WGS) entry which is preliminary data.</text>
</comment>
<accession>A0A835PDP1</accession>
<feature type="compositionally biased region" description="Basic and acidic residues" evidence="1">
    <location>
        <begin position="118"/>
        <end position="130"/>
    </location>
</feature>
<name>A0A835PDP1_VANPL</name>
<proteinExistence type="predicted"/>
<dbReference type="AlphaFoldDB" id="A0A835PDP1"/>
<evidence type="ECO:0000313" key="4">
    <source>
        <dbReference type="Proteomes" id="UP000639772"/>
    </source>
</evidence>
<sequence>AKITNVNTKMLVTTHLALALSSTICFCSDSSLSTSAIQDLNSFLCRLTTFLNLTGTYSARSLSLIATSFAYKGDPSSKFKLPFLLSHHLAFTLQDGLCHSMKQKHFNEPSRGSSSTAHFERESSTRDHVSPADLCGSGHRKEVDRVSHFALKTINDRLQPGNSRLLELA</sequence>
<evidence type="ECO:0000256" key="1">
    <source>
        <dbReference type="SAM" id="MobiDB-lite"/>
    </source>
</evidence>
<gene>
    <name evidence="3" type="ORF">HPP92_026943</name>
</gene>
<evidence type="ECO:0000313" key="3">
    <source>
        <dbReference type="EMBL" id="KAG0450119.1"/>
    </source>
</evidence>